<protein>
    <submittedName>
        <fullName evidence="1">Uncharacterized protein</fullName>
    </submittedName>
</protein>
<comment type="caution">
    <text evidence="1">The sequence shown here is derived from an EMBL/GenBank/DDBJ whole genome shotgun (WGS) entry which is preliminary data.</text>
</comment>
<sequence length="70" mass="8041">MCFKAEGKYEQETKSCIRCSSPIYKSLRAMNSFHHLCPQDSEDLTGVNLYSPSYSPTVPRREQKLISKPQ</sequence>
<dbReference type="Proteomes" id="UP000752171">
    <property type="component" value="Unassembled WGS sequence"/>
</dbReference>
<evidence type="ECO:0000313" key="2">
    <source>
        <dbReference type="Proteomes" id="UP000752171"/>
    </source>
</evidence>
<gene>
    <name evidence="1" type="ORF">AMEX_G4556</name>
</gene>
<organism evidence="1 2">
    <name type="scientific">Astyanax mexicanus</name>
    <name type="common">Blind cave fish</name>
    <name type="synonym">Astyanax fasciatus mexicanus</name>
    <dbReference type="NCBI Taxonomy" id="7994"/>
    <lineage>
        <taxon>Eukaryota</taxon>
        <taxon>Metazoa</taxon>
        <taxon>Chordata</taxon>
        <taxon>Craniata</taxon>
        <taxon>Vertebrata</taxon>
        <taxon>Euteleostomi</taxon>
        <taxon>Actinopterygii</taxon>
        <taxon>Neopterygii</taxon>
        <taxon>Teleostei</taxon>
        <taxon>Ostariophysi</taxon>
        <taxon>Characiformes</taxon>
        <taxon>Characoidei</taxon>
        <taxon>Acestrorhamphidae</taxon>
        <taxon>Acestrorhamphinae</taxon>
        <taxon>Astyanax</taxon>
    </lineage>
</organism>
<reference evidence="1 2" key="1">
    <citation type="submission" date="2021-07" db="EMBL/GenBank/DDBJ databases">
        <authorList>
            <person name="Imarazene B."/>
            <person name="Zahm M."/>
            <person name="Klopp C."/>
            <person name="Cabau C."/>
            <person name="Beille S."/>
            <person name="Jouanno E."/>
            <person name="Castinel A."/>
            <person name="Lluch J."/>
            <person name="Gil L."/>
            <person name="Kuchtly C."/>
            <person name="Lopez Roques C."/>
            <person name="Donnadieu C."/>
            <person name="Parrinello H."/>
            <person name="Journot L."/>
            <person name="Du K."/>
            <person name="Schartl M."/>
            <person name="Retaux S."/>
            <person name="Guiguen Y."/>
        </authorList>
    </citation>
    <scope>NUCLEOTIDE SEQUENCE [LARGE SCALE GENOMIC DNA]</scope>
    <source>
        <strain evidence="1">Pach_M1</strain>
        <tissue evidence="1">Testis</tissue>
    </source>
</reference>
<proteinExistence type="predicted"/>
<dbReference type="EMBL" id="JAICCE010000003">
    <property type="protein sequence ID" value="KAG9279086.1"/>
    <property type="molecule type" value="Genomic_DNA"/>
</dbReference>
<name>A0A8T2MC04_ASTMX</name>
<evidence type="ECO:0000313" key="1">
    <source>
        <dbReference type="EMBL" id="KAG9279086.1"/>
    </source>
</evidence>
<accession>A0A8T2MC04</accession>
<dbReference type="AlphaFoldDB" id="A0A8T2MC04"/>